<gene>
    <name evidence="2" type="ORF">DEA37_0009987</name>
</gene>
<feature type="transmembrane region" description="Helical" evidence="1">
    <location>
        <begin position="12"/>
        <end position="37"/>
    </location>
</feature>
<dbReference type="AlphaFoldDB" id="A0A5J4N966"/>
<keyword evidence="1" id="KW-1133">Transmembrane helix</keyword>
<proteinExistence type="predicted"/>
<evidence type="ECO:0000313" key="2">
    <source>
        <dbReference type="EMBL" id="KAA3672116.1"/>
    </source>
</evidence>
<keyword evidence="3" id="KW-1185">Reference proteome</keyword>
<name>A0A5J4N966_9TREM</name>
<accession>A0A5J4N966</accession>
<dbReference type="EMBL" id="QNGE01005330">
    <property type="protein sequence ID" value="KAA3672116.1"/>
    <property type="molecule type" value="Genomic_DNA"/>
</dbReference>
<organism evidence="2 3">
    <name type="scientific">Paragonimus westermani</name>
    <dbReference type="NCBI Taxonomy" id="34504"/>
    <lineage>
        <taxon>Eukaryota</taxon>
        <taxon>Metazoa</taxon>
        <taxon>Spiralia</taxon>
        <taxon>Lophotrochozoa</taxon>
        <taxon>Platyhelminthes</taxon>
        <taxon>Trematoda</taxon>
        <taxon>Digenea</taxon>
        <taxon>Plagiorchiida</taxon>
        <taxon>Troglotremata</taxon>
        <taxon>Troglotrematidae</taxon>
        <taxon>Paragonimus</taxon>
    </lineage>
</organism>
<dbReference type="Proteomes" id="UP000324629">
    <property type="component" value="Unassembled WGS sequence"/>
</dbReference>
<evidence type="ECO:0000313" key="3">
    <source>
        <dbReference type="Proteomes" id="UP000324629"/>
    </source>
</evidence>
<reference evidence="2 3" key="1">
    <citation type="journal article" date="2019" name="Gigascience">
        <title>Whole-genome sequence of the oriental lung fluke Paragonimus westermani.</title>
        <authorList>
            <person name="Oey H."/>
            <person name="Zakrzewski M."/>
            <person name="Narain K."/>
            <person name="Devi K.R."/>
            <person name="Agatsuma T."/>
            <person name="Nawaratna S."/>
            <person name="Gobert G.N."/>
            <person name="Jones M.K."/>
            <person name="Ragan M.A."/>
            <person name="McManus D.P."/>
            <person name="Krause L."/>
        </authorList>
    </citation>
    <scope>NUCLEOTIDE SEQUENCE [LARGE SCALE GENOMIC DNA]</scope>
    <source>
        <strain evidence="2 3">IND2009</strain>
    </source>
</reference>
<sequence>MLLSLELTISLQWWGVWFLLLNELSCLFRFFPVLVLCDTTRLSQRTHCAPRLRATNRHVYRRSFKSVAVDGSHTPQNVLINRVICSSLPKLAIIPTAIWFGEHYSRTYETVDFAFIPSHDLRDQTVRLFYGTHSSEHEITELVLSIKPKKAVACCTPPSDTLESVQSRLDALVAKSLDRPNKSPSIISSCQTGDSSELFDSIRMYPMLSLQISFYRFPTIYSLNCMS</sequence>
<keyword evidence="1" id="KW-0472">Membrane</keyword>
<comment type="caution">
    <text evidence="2">The sequence shown here is derived from an EMBL/GenBank/DDBJ whole genome shotgun (WGS) entry which is preliminary data.</text>
</comment>
<protein>
    <submittedName>
        <fullName evidence="2">Uncharacterized protein</fullName>
    </submittedName>
</protein>
<evidence type="ECO:0000256" key="1">
    <source>
        <dbReference type="SAM" id="Phobius"/>
    </source>
</evidence>
<keyword evidence="1" id="KW-0812">Transmembrane</keyword>